<organism evidence="3 5">
    <name type="scientific">Chryseobacterium balustinum</name>
    <dbReference type="NCBI Taxonomy" id="246"/>
    <lineage>
        <taxon>Bacteria</taxon>
        <taxon>Pseudomonadati</taxon>
        <taxon>Bacteroidota</taxon>
        <taxon>Flavobacteriia</taxon>
        <taxon>Flavobacteriales</taxon>
        <taxon>Weeksellaceae</taxon>
        <taxon>Chryseobacterium group</taxon>
        <taxon>Chryseobacterium</taxon>
    </lineage>
</organism>
<keyword evidence="1" id="KW-1133">Transmembrane helix</keyword>
<keyword evidence="1" id="KW-0812">Transmembrane</keyword>
<protein>
    <submittedName>
        <fullName evidence="3">Uncharacterized protein</fullName>
    </submittedName>
</protein>
<sequence>MIKASKEIKLYAYLGFLLSVLAYVLIQLYIKSKLPQISWTASDWLINYEDGGFKRRGLSGSFSVFYSRPISYFATNAGFLHSGNFHWAYFLFFDPNNFSKKDQLGYFTINLFTTLSFIFTRQCF</sequence>
<evidence type="ECO:0000256" key="1">
    <source>
        <dbReference type="SAM" id="Phobius"/>
    </source>
</evidence>
<dbReference type="EMBL" id="UAVR01000001">
    <property type="protein sequence ID" value="SQA86585.1"/>
    <property type="molecule type" value="Genomic_DNA"/>
</dbReference>
<keyword evidence="1" id="KW-0472">Membrane</keyword>
<comment type="caution">
    <text evidence="3">The sequence shown here is derived from an EMBL/GenBank/DDBJ whole genome shotgun (WGS) entry which is preliminary data.</text>
</comment>
<evidence type="ECO:0000313" key="2">
    <source>
        <dbReference type="EMBL" id="SKB77532.1"/>
    </source>
</evidence>
<reference evidence="2 4" key="1">
    <citation type="submission" date="2017-02" db="EMBL/GenBank/DDBJ databases">
        <authorList>
            <person name="Varghese N."/>
            <person name="Submissions S."/>
        </authorList>
    </citation>
    <scope>NUCLEOTIDE SEQUENCE [LARGE SCALE GENOMIC DNA]</scope>
    <source>
        <strain evidence="2 4">DSM 16775</strain>
    </source>
</reference>
<feature type="transmembrane region" description="Helical" evidence="1">
    <location>
        <begin position="104"/>
        <end position="120"/>
    </location>
</feature>
<name>A0AAX2IFL7_9FLAO</name>
<dbReference type="Proteomes" id="UP000190669">
    <property type="component" value="Unassembled WGS sequence"/>
</dbReference>
<dbReference type="AlphaFoldDB" id="A0AAX2IFL7"/>
<evidence type="ECO:0000313" key="4">
    <source>
        <dbReference type="Proteomes" id="UP000190669"/>
    </source>
</evidence>
<accession>A0AAX2IFL7</accession>
<dbReference type="EMBL" id="FUZE01000008">
    <property type="protein sequence ID" value="SKB77532.1"/>
    <property type="molecule type" value="Genomic_DNA"/>
</dbReference>
<evidence type="ECO:0000313" key="5">
    <source>
        <dbReference type="Proteomes" id="UP000251937"/>
    </source>
</evidence>
<reference evidence="3 5" key="2">
    <citation type="submission" date="2018-06" db="EMBL/GenBank/DDBJ databases">
        <authorList>
            <consortium name="Pathogen Informatics"/>
            <person name="Doyle S."/>
        </authorList>
    </citation>
    <scope>NUCLEOTIDE SEQUENCE [LARGE SCALE GENOMIC DNA]</scope>
    <source>
        <strain evidence="3 5">NCTC11212</strain>
    </source>
</reference>
<proteinExistence type="predicted"/>
<dbReference type="RefSeq" id="WP_079465383.1">
    <property type="nucleotide sequence ID" value="NZ_CP033934.1"/>
</dbReference>
<feature type="transmembrane region" description="Helical" evidence="1">
    <location>
        <begin position="12"/>
        <end position="30"/>
    </location>
</feature>
<evidence type="ECO:0000313" key="3">
    <source>
        <dbReference type="EMBL" id="SQA86585.1"/>
    </source>
</evidence>
<feature type="transmembrane region" description="Helical" evidence="1">
    <location>
        <begin position="70"/>
        <end position="92"/>
    </location>
</feature>
<keyword evidence="4" id="KW-1185">Reference proteome</keyword>
<dbReference type="Proteomes" id="UP000251937">
    <property type="component" value="Unassembled WGS sequence"/>
</dbReference>
<dbReference type="KEGG" id="cbp:EB354_04490"/>
<gene>
    <name evidence="3" type="ORF">NCTC11212_00011</name>
    <name evidence="2" type="ORF">SAMN05421800_10878</name>
</gene>